<evidence type="ECO:0000313" key="2">
    <source>
        <dbReference type="EMBL" id="TRM62037.1"/>
    </source>
</evidence>
<keyword evidence="3" id="KW-1185">Reference proteome</keyword>
<reference evidence="2 3" key="1">
    <citation type="journal article" date="2019" name="New Phytol.">
        <title>Comparative genomics reveals unique wood-decay strategies and fruiting body development in the Schizophyllaceae.</title>
        <authorList>
            <person name="Almasi E."/>
            <person name="Sahu N."/>
            <person name="Krizsan K."/>
            <person name="Balint B."/>
            <person name="Kovacs G.M."/>
            <person name="Kiss B."/>
            <person name="Cseklye J."/>
            <person name="Drula E."/>
            <person name="Henrissat B."/>
            <person name="Nagy I."/>
            <person name="Chovatia M."/>
            <person name="Adam C."/>
            <person name="LaButti K."/>
            <person name="Lipzen A."/>
            <person name="Riley R."/>
            <person name="Grigoriev I.V."/>
            <person name="Nagy L.G."/>
        </authorList>
    </citation>
    <scope>NUCLEOTIDE SEQUENCE [LARGE SCALE GENOMIC DNA]</scope>
    <source>
        <strain evidence="2 3">NL-1724</strain>
    </source>
</reference>
<dbReference type="AlphaFoldDB" id="A0A550CB77"/>
<comment type="caution">
    <text evidence="2">The sequence shown here is derived from an EMBL/GenBank/DDBJ whole genome shotgun (WGS) entry which is preliminary data.</text>
</comment>
<evidence type="ECO:0000313" key="3">
    <source>
        <dbReference type="Proteomes" id="UP000320762"/>
    </source>
</evidence>
<feature type="compositionally biased region" description="Low complexity" evidence="1">
    <location>
        <begin position="43"/>
        <end position="53"/>
    </location>
</feature>
<dbReference type="EMBL" id="VDMD01000014">
    <property type="protein sequence ID" value="TRM62037.1"/>
    <property type="molecule type" value="Genomic_DNA"/>
</dbReference>
<proteinExistence type="predicted"/>
<organism evidence="2 3">
    <name type="scientific">Schizophyllum amplum</name>
    <dbReference type="NCBI Taxonomy" id="97359"/>
    <lineage>
        <taxon>Eukaryota</taxon>
        <taxon>Fungi</taxon>
        <taxon>Dikarya</taxon>
        <taxon>Basidiomycota</taxon>
        <taxon>Agaricomycotina</taxon>
        <taxon>Agaricomycetes</taxon>
        <taxon>Agaricomycetidae</taxon>
        <taxon>Agaricales</taxon>
        <taxon>Schizophyllaceae</taxon>
        <taxon>Schizophyllum</taxon>
    </lineage>
</organism>
<sequence length="179" mass="19494">MNQTELQEVELNVEDRVEPNDRTPTARPRVVEPVDTSDLPVDTTGLTNGTTTGALNDRDAGSKVLAADSSDDPEVPRGRRPVRRGQSVYIAHPHPVNVDVMQVLDGGTSELSMEAANINIESLQTQDEMETAPDATGETPQVRLTDASSSRPLKPSSIPLSQALSVQSRRILVVFLERW</sequence>
<dbReference type="Proteomes" id="UP000320762">
    <property type="component" value="Unassembled WGS sequence"/>
</dbReference>
<name>A0A550CB77_9AGAR</name>
<evidence type="ECO:0000256" key="1">
    <source>
        <dbReference type="SAM" id="MobiDB-lite"/>
    </source>
</evidence>
<accession>A0A550CB77</accession>
<protein>
    <submittedName>
        <fullName evidence="2">Uncharacterized protein</fullName>
    </submittedName>
</protein>
<feature type="region of interest" description="Disordered" evidence="1">
    <location>
        <begin position="1"/>
        <end position="84"/>
    </location>
</feature>
<feature type="region of interest" description="Disordered" evidence="1">
    <location>
        <begin position="124"/>
        <end position="156"/>
    </location>
</feature>
<gene>
    <name evidence="2" type="ORF">BD626DRAFT_66026</name>
</gene>